<dbReference type="Gene3D" id="3.40.50.150">
    <property type="entry name" value="Vaccinia Virus protein VP39"/>
    <property type="match status" value="1"/>
</dbReference>
<dbReference type="PIRSF" id="PIRSF031679">
    <property type="entry name" value="Mtase_Alr7345_prd"/>
    <property type="match status" value="1"/>
</dbReference>
<accession>A0A382F9A2</accession>
<dbReference type="SUPFAM" id="SSF53335">
    <property type="entry name" value="S-adenosyl-L-methionine-dependent methyltransferases"/>
    <property type="match status" value="1"/>
</dbReference>
<protein>
    <recommendedName>
        <fullName evidence="2">Methyltransferase type 11 domain-containing protein</fullName>
    </recommendedName>
</protein>
<evidence type="ECO:0000313" key="1">
    <source>
        <dbReference type="EMBL" id="SVB58657.1"/>
    </source>
</evidence>
<dbReference type="InterPro" id="IPR029063">
    <property type="entry name" value="SAM-dependent_MTases_sf"/>
</dbReference>
<evidence type="ECO:0008006" key="2">
    <source>
        <dbReference type="Google" id="ProtNLM"/>
    </source>
</evidence>
<dbReference type="InterPro" id="IPR016980">
    <property type="entry name" value="S-AdoMet-dep_MeTrfase_Alr7345"/>
</dbReference>
<proteinExistence type="predicted"/>
<dbReference type="EMBL" id="UINC01048292">
    <property type="protein sequence ID" value="SVB58657.1"/>
    <property type="molecule type" value="Genomic_DNA"/>
</dbReference>
<name>A0A382F9A2_9ZZZZ</name>
<sequence length="263" mass="30441">MIKKILTTLFFFMIIFASNLEAHNLQESIKSDHRLTSNIIRDDSRHPYETLSFFEIKPEMTVVELSPGGGWYTEILAMYMYDEGRLITAPYNPALGDYAQRSFKNFVKKLKSNEVYKKVEIIYLFEKLAEDATVDAVLTFRNVHNWLDNNAKGAKKIFQQAYSALKPGGIFGVVEHRARPGTSLVDMYNSGYVTEKYIINLANQVGFILSDKSEINSNWKDKKDYSKGVWTLPPTYRLKDIDREIYEEIGESDRMTLLFRKPL</sequence>
<organism evidence="1">
    <name type="scientific">marine metagenome</name>
    <dbReference type="NCBI Taxonomy" id="408172"/>
    <lineage>
        <taxon>unclassified sequences</taxon>
        <taxon>metagenomes</taxon>
        <taxon>ecological metagenomes</taxon>
    </lineage>
</organism>
<reference evidence="1" key="1">
    <citation type="submission" date="2018-05" db="EMBL/GenBank/DDBJ databases">
        <authorList>
            <person name="Lanie J.A."/>
            <person name="Ng W.-L."/>
            <person name="Kazmierczak K.M."/>
            <person name="Andrzejewski T.M."/>
            <person name="Davidsen T.M."/>
            <person name="Wayne K.J."/>
            <person name="Tettelin H."/>
            <person name="Glass J.I."/>
            <person name="Rusch D."/>
            <person name="Podicherti R."/>
            <person name="Tsui H.-C.T."/>
            <person name="Winkler M.E."/>
        </authorList>
    </citation>
    <scope>NUCLEOTIDE SEQUENCE</scope>
</reference>
<gene>
    <name evidence="1" type="ORF">METZ01_LOCUS211511</name>
</gene>
<dbReference type="AlphaFoldDB" id="A0A382F9A2"/>